<dbReference type="Pfam" id="PF23472">
    <property type="entry name" value="LysM2_CERK1_LYK3_4_5"/>
    <property type="match status" value="1"/>
</dbReference>
<dbReference type="GO" id="GO:0007166">
    <property type="term" value="P:cell surface receptor signaling pathway"/>
    <property type="evidence" value="ECO:0007669"/>
    <property type="project" value="InterPro"/>
</dbReference>
<dbReference type="PROSITE" id="PS51782">
    <property type="entry name" value="LYSM"/>
    <property type="match status" value="1"/>
</dbReference>
<evidence type="ECO:0000256" key="6">
    <source>
        <dbReference type="ARBA" id="ARBA00022741"/>
    </source>
</evidence>
<organism evidence="18 19">
    <name type="scientific">Cucurbita moschata</name>
    <name type="common">Winter crookneck squash</name>
    <name type="synonym">Cucurbita pepo var. moschata</name>
    <dbReference type="NCBI Taxonomy" id="3662"/>
    <lineage>
        <taxon>Eukaryota</taxon>
        <taxon>Viridiplantae</taxon>
        <taxon>Streptophyta</taxon>
        <taxon>Embryophyta</taxon>
        <taxon>Tracheophyta</taxon>
        <taxon>Spermatophyta</taxon>
        <taxon>Magnoliopsida</taxon>
        <taxon>eudicotyledons</taxon>
        <taxon>Gunneridae</taxon>
        <taxon>Pentapetalae</taxon>
        <taxon>rosids</taxon>
        <taxon>fabids</taxon>
        <taxon>Cucurbitales</taxon>
        <taxon>Cucurbitaceae</taxon>
        <taxon>Cucurbiteae</taxon>
        <taxon>Cucurbita</taxon>
    </lineage>
</organism>
<dbReference type="Gene3D" id="3.30.200.20">
    <property type="entry name" value="Phosphorylase Kinase, domain 1"/>
    <property type="match status" value="1"/>
</dbReference>
<dbReference type="AlphaFoldDB" id="A0A6J1HDS3"/>
<keyword evidence="7" id="KW-0418">Kinase</keyword>
<keyword evidence="10 14" id="KW-0472">Membrane</keyword>
<proteinExistence type="predicted"/>
<sequence length="641" mass="71281">MEASFASYCCLCFILFLSLFPIQSVSQYPYLGTANQTSGCSINDTNSTPNGYYSCKHFPAGSCSSYLIAKSKSHNHDLGFYDTSFGNTNLVMKAVGCSCGGGHLYGNITEYNTTSGDSYETIANHVFYGFTSCSMLRSFNPNHSMDINASSTEGISVEVPLRCACPTQDQKKVGIHSLAVYMVQPNESITSIARDLLVDKDTILDANMLSNTTQLYPFTPLLVPLNTYETCKLDPSNSDACVSPYLEWYLKYAATIGFIIFIAFASGIGMFFCCCGCVGQRLFINRRSRKLHKKKFFRQNGGLVLQQKLLEDNERVKIFLQEELEEATHNYSQTRFLGQGGFGAVYKGILHDNTIVAVKRSKRIEEAWIEQFINEVIILSRINHKNIVRLIGCCLETEFPLLVYEFVSNGTLLSHLHHTDHGESPSLSWETRLGIASEVAGAISYMHSAASTPIFHRDIKSLNILLEDNYNAKVSDFGTSRFVSCDQSHLTTKVHGTLGYIDPEYFKSSQYTEKSDVYSFGVVMVELLTGKHPTIFARNEERNLLEDFIALENGKEVVGIVDSAIAKDEETMEGVNLVAKLTAKCLRANGKERPTMKQVYLELEGLKKTQTQRCSTIAGESKSIGSYSFCSMAPSSDDLPR</sequence>
<comment type="catalytic activity">
    <reaction evidence="11">
        <text>L-seryl-[protein] + ATP = O-phospho-L-seryl-[protein] + ADP + H(+)</text>
        <dbReference type="Rhea" id="RHEA:17989"/>
        <dbReference type="Rhea" id="RHEA-COMP:9863"/>
        <dbReference type="Rhea" id="RHEA-COMP:11604"/>
        <dbReference type="ChEBI" id="CHEBI:15378"/>
        <dbReference type="ChEBI" id="CHEBI:29999"/>
        <dbReference type="ChEBI" id="CHEBI:30616"/>
        <dbReference type="ChEBI" id="CHEBI:83421"/>
        <dbReference type="ChEBI" id="CHEBI:456216"/>
    </reaction>
</comment>
<dbReference type="GO" id="GO:0005524">
    <property type="term" value="F:ATP binding"/>
    <property type="evidence" value="ECO:0007669"/>
    <property type="project" value="UniProtKB-UniRule"/>
</dbReference>
<evidence type="ECO:0000256" key="11">
    <source>
        <dbReference type="ARBA" id="ARBA00047558"/>
    </source>
</evidence>
<dbReference type="SMART" id="SM00257">
    <property type="entry name" value="LysM"/>
    <property type="match status" value="1"/>
</dbReference>
<dbReference type="RefSeq" id="XP_022961349.1">
    <property type="nucleotide sequence ID" value="XM_023105581.1"/>
</dbReference>
<keyword evidence="9 14" id="KW-1133">Transmembrane helix</keyword>
<dbReference type="InterPro" id="IPR011009">
    <property type="entry name" value="Kinase-like_dom_sf"/>
</dbReference>
<dbReference type="Pfam" id="PF00069">
    <property type="entry name" value="Pkinase"/>
    <property type="match status" value="1"/>
</dbReference>
<feature type="domain" description="Protein kinase" evidence="16">
    <location>
        <begin position="331"/>
        <end position="606"/>
    </location>
</feature>
<name>A0A6J1HDS3_CUCMO</name>
<dbReference type="PROSITE" id="PS50011">
    <property type="entry name" value="PROTEIN_KINASE_DOM"/>
    <property type="match status" value="1"/>
</dbReference>
<dbReference type="InterPro" id="IPR056562">
    <property type="entry name" value="LysM2_CERK1_LYK3_4_5"/>
</dbReference>
<dbReference type="FunFam" id="1.10.510.10:FF:000084">
    <property type="entry name" value="Wall-associated receptor kinase 2"/>
    <property type="match status" value="1"/>
</dbReference>
<comment type="subcellular location">
    <subcellularLocation>
        <location evidence="1">Membrane</location>
        <topology evidence="1">Single-pass type I membrane protein</topology>
    </subcellularLocation>
</comment>
<reference evidence="19" key="1">
    <citation type="submission" date="2025-08" db="UniProtKB">
        <authorList>
            <consortium name="RefSeq"/>
        </authorList>
    </citation>
    <scope>IDENTIFICATION</scope>
    <source>
        <tissue evidence="19">Young leaves</tissue>
    </source>
</reference>
<feature type="binding site" evidence="13">
    <location>
        <position position="359"/>
    </location>
    <ligand>
        <name>ATP</name>
        <dbReference type="ChEBI" id="CHEBI:30616"/>
    </ligand>
</feature>
<evidence type="ECO:0000256" key="9">
    <source>
        <dbReference type="ARBA" id="ARBA00022989"/>
    </source>
</evidence>
<dbReference type="CDD" id="cd14066">
    <property type="entry name" value="STKc_IRAK"/>
    <property type="match status" value="1"/>
</dbReference>
<dbReference type="Gene3D" id="3.10.350.10">
    <property type="entry name" value="LysM domain"/>
    <property type="match status" value="1"/>
</dbReference>
<evidence type="ECO:0000259" key="16">
    <source>
        <dbReference type="PROSITE" id="PS50011"/>
    </source>
</evidence>
<accession>A0A6J1HDS3</accession>
<dbReference type="FunFam" id="3.30.200.20:FF:000043">
    <property type="entry name" value="Wall-associated receptor kinase 2"/>
    <property type="match status" value="1"/>
</dbReference>
<dbReference type="PANTHER" id="PTHR27005:SF537">
    <property type="entry name" value="LYSM TYPE RECEPTOR KINASE"/>
    <property type="match status" value="1"/>
</dbReference>
<dbReference type="InterPro" id="IPR045274">
    <property type="entry name" value="WAK-like"/>
</dbReference>
<protein>
    <submittedName>
        <fullName evidence="19">Wall-associated receptor kinase-like 2</fullName>
    </submittedName>
</protein>
<dbReference type="CDD" id="cd00118">
    <property type="entry name" value="LysM"/>
    <property type="match status" value="1"/>
</dbReference>
<dbReference type="PROSITE" id="PS00107">
    <property type="entry name" value="PROTEIN_KINASE_ATP"/>
    <property type="match status" value="1"/>
</dbReference>
<evidence type="ECO:0000256" key="1">
    <source>
        <dbReference type="ARBA" id="ARBA00004479"/>
    </source>
</evidence>
<feature type="chain" id="PRO_5026926795" evidence="15">
    <location>
        <begin position="28"/>
        <end position="641"/>
    </location>
</feature>
<feature type="signal peptide" evidence="15">
    <location>
        <begin position="1"/>
        <end position="27"/>
    </location>
</feature>
<evidence type="ECO:0000259" key="17">
    <source>
        <dbReference type="PROSITE" id="PS51782"/>
    </source>
</evidence>
<keyword evidence="6 13" id="KW-0547">Nucleotide-binding</keyword>
<keyword evidence="5 15" id="KW-0732">Signal</keyword>
<dbReference type="SUPFAM" id="SSF56112">
    <property type="entry name" value="Protein kinase-like (PK-like)"/>
    <property type="match status" value="1"/>
</dbReference>
<evidence type="ECO:0000256" key="15">
    <source>
        <dbReference type="SAM" id="SignalP"/>
    </source>
</evidence>
<dbReference type="Proteomes" id="UP000504609">
    <property type="component" value="Unplaced"/>
</dbReference>
<dbReference type="PANTHER" id="PTHR27005">
    <property type="entry name" value="WALL-ASSOCIATED RECEPTOR KINASE-LIKE 21"/>
    <property type="match status" value="1"/>
</dbReference>
<gene>
    <name evidence="19" type="primary">LOC111461865</name>
</gene>
<evidence type="ECO:0000256" key="14">
    <source>
        <dbReference type="SAM" id="Phobius"/>
    </source>
</evidence>
<dbReference type="PROSITE" id="PS00108">
    <property type="entry name" value="PROTEIN_KINASE_ST"/>
    <property type="match status" value="1"/>
</dbReference>
<evidence type="ECO:0000256" key="13">
    <source>
        <dbReference type="PROSITE-ProRule" id="PRU10141"/>
    </source>
</evidence>
<evidence type="ECO:0000256" key="10">
    <source>
        <dbReference type="ARBA" id="ARBA00023136"/>
    </source>
</evidence>
<feature type="domain" description="LysM" evidence="17">
    <location>
        <begin position="179"/>
        <end position="223"/>
    </location>
</feature>
<comment type="catalytic activity">
    <reaction evidence="12">
        <text>L-threonyl-[protein] + ATP = O-phospho-L-threonyl-[protein] + ADP + H(+)</text>
        <dbReference type="Rhea" id="RHEA:46608"/>
        <dbReference type="Rhea" id="RHEA-COMP:11060"/>
        <dbReference type="Rhea" id="RHEA-COMP:11605"/>
        <dbReference type="ChEBI" id="CHEBI:15378"/>
        <dbReference type="ChEBI" id="CHEBI:30013"/>
        <dbReference type="ChEBI" id="CHEBI:30616"/>
        <dbReference type="ChEBI" id="CHEBI:61977"/>
        <dbReference type="ChEBI" id="CHEBI:456216"/>
    </reaction>
</comment>
<evidence type="ECO:0000256" key="12">
    <source>
        <dbReference type="ARBA" id="ARBA00047951"/>
    </source>
</evidence>
<dbReference type="InterPro" id="IPR056563">
    <property type="entry name" value="LysM3_LYK4_5"/>
</dbReference>
<keyword evidence="3" id="KW-0808">Transferase</keyword>
<evidence type="ECO:0000256" key="3">
    <source>
        <dbReference type="ARBA" id="ARBA00022679"/>
    </source>
</evidence>
<dbReference type="InterPro" id="IPR018392">
    <property type="entry name" value="LysM"/>
</dbReference>
<dbReference type="Pfam" id="PF23473">
    <property type="entry name" value="LysM3_LYK4_5"/>
    <property type="match status" value="1"/>
</dbReference>
<evidence type="ECO:0000256" key="4">
    <source>
        <dbReference type="ARBA" id="ARBA00022692"/>
    </source>
</evidence>
<dbReference type="InterPro" id="IPR036779">
    <property type="entry name" value="LysM_dom_sf"/>
</dbReference>
<dbReference type="Gene3D" id="1.10.510.10">
    <property type="entry name" value="Transferase(Phosphotransferase) domain 1"/>
    <property type="match status" value="1"/>
</dbReference>
<evidence type="ECO:0000313" key="19">
    <source>
        <dbReference type="RefSeq" id="XP_022961349.1"/>
    </source>
</evidence>
<keyword evidence="4 14" id="KW-0812">Transmembrane</keyword>
<keyword evidence="2" id="KW-0723">Serine/threonine-protein kinase</keyword>
<evidence type="ECO:0000256" key="5">
    <source>
        <dbReference type="ARBA" id="ARBA00022729"/>
    </source>
</evidence>
<dbReference type="InterPro" id="IPR008271">
    <property type="entry name" value="Ser/Thr_kinase_AS"/>
</dbReference>
<dbReference type="InterPro" id="IPR000719">
    <property type="entry name" value="Prot_kinase_dom"/>
</dbReference>
<dbReference type="InterPro" id="IPR017441">
    <property type="entry name" value="Protein_kinase_ATP_BS"/>
</dbReference>
<evidence type="ECO:0000256" key="2">
    <source>
        <dbReference type="ARBA" id="ARBA00022527"/>
    </source>
</evidence>
<keyword evidence="8 13" id="KW-0067">ATP-binding</keyword>
<evidence type="ECO:0000256" key="8">
    <source>
        <dbReference type="ARBA" id="ARBA00022840"/>
    </source>
</evidence>
<evidence type="ECO:0000313" key="18">
    <source>
        <dbReference type="Proteomes" id="UP000504609"/>
    </source>
</evidence>
<evidence type="ECO:0000256" key="7">
    <source>
        <dbReference type="ARBA" id="ARBA00022777"/>
    </source>
</evidence>
<dbReference type="GeneID" id="111461865"/>
<dbReference type="GO" id="GO:0005886">
    <property type="term" value="C:plasma membrane"/>
    <property type="evidence" value="ECO:0007669"/>
    <property type="project" value="TreeGrafter"/>
</dbReference>
<keyword evidence="18" id="KW-1185">Reference proteome</keyword>
<dbReference type="KEGG" id="cmos:111461865"/>
<dbReference type="SMART" id="SM00220">
    <property type="entry name" value="S_TKc"/>
    <property type="match status" value="1"/>
</dbReference>
<dbReference type="GO" id="GO:0004674">
    <property type="term" value="F:protein serine/threonine kinase activity"/>
    <property type="evidence" value="ECO:0007669"/>
    <property type="project" value="UniProtKB-KW"/>
</dbReference>
<feature type="transmembrane region" description="Helical" evidence="14">
    <location>
        <begin position="252"/>
        <end position="284"/>
    </location>
</feature>